<evidence type="ECO:0000256" key="1">
    <source>
        <dbReference type="SAM" id="Phobius"/>
    </source>
</evidence>
<dbReference type="STRING" id="3476.A0A2P5A3V4"/>
<organism evidence="2 3">
    <name type="scientific">Parasponia andersonii</name>
    <name type="common">Sponia andersonii</name>
    <dbReference type="NCBI Taxonomy" id="3476"/>
    <lineage>
        <taxon>Eukaryota</taxon>
        <taxon>Viridiplantae</taxon>
        <taxon>Streptophyta</taxon>
        <taxon>Embryophyta</taxon>
        <taxon>Tracheophyta</taxon>
        <taxon>Spermatophyta</taxon>
        <taxon>Magnoliopsida</taxon>
        <taxon>eudicotyledons</taxon>
        <taxon>Gunneridae</taxon>
        <taxon>Pentapetalae</taxon>
        <taxon>rosids</taxon>
        <taxon>fabids</taxon>
        <taxon>Rosales</taxon>
        <taxon>Cannabaceae</taxon>
        <taxon>Parasponia</taxon>
    </lineage>
</organism>
<evidence type="ECO:0000313" key="3">
    <source>
        <dbReference type="Proteomes" id="UP000237105"/>
    </source>
</evidence>
<keyword evidence="1" id="KW-0472">Membrane</keyword>
<keyword evidence="3" id="KW-1185">Reference proteome</keyword>
<dbReference type="AlphaFoldDB" id="A0A2P5A3V4"/>
<dbReference type="Proteomes" id="UP000237105">
    <property type="component" value="Unassembled WGS sequence"/>
</dbReference>
<dbReference type="PANTHER" id="PTHR46890">
    <property type="entry name" value="NON-LTR RETROLELEMENT REVERSE TRANSCRIPTASE-LIKE PROTEIN-RELATED"/>
    <property type="match status" value="1"/>
</dbReference>
<reference evidence="3" key="1">
    <citation type="submission" date="2016-06" db="EMBL/GenBank/DDBJ databases">
        <title>Parallel loss of symbiosis genes in relatives of nitrogen-fixing non-legume Parasponia.</title>
        <authorList>
            <person name="Van Velzen R."/>
            <person name="Holmer R."/>
            <person name="Bu F."/>
            <person name="Rutten L."/>
            <person name="Van Zeijl A."/>
            <person name="Liu W."/>
            <person name="Santuari L."/>
            <person name="Cao Q."/>
            <person name="Sharma T."/>
            <person name="Shen D."/>
            <person name="Roswanjaya Y."/>
            <person name="Wardhani T."/>
            <person name="Kalhor M.S."/>
            <person name="Jansen J."/>
            <person name="Van den Hoogen J."/>
            <person name="Gungor B."/>
            <person name="Hartog M."/>
            <person name="Hontelez J."/>
            <person name="Verver J."/>
            <person name="Yang W.-C."/>
            <person name="Schijlen E."/>
            <person name="Repin R."/>
            <person name="Schilthuizen M."/>
            <person name="Schranz E."/>
            <person name="Heidstra R."/>
            <person name="Miyata K."/>
            <person name="Fedorova E."/>
            <person name="Kohlen W."/>
            <person name="Bisseling T."/>
            <person name="Smit S."/>
            <person name="Geurts R."/>
        </authorList>
    </citation>
    <scope>NUCLEOTIDE SEQUENCE [LARGE SCALE GENOMIC DNA]</scope>
    <source>
        <strain evidence="3">cv. WU1-14</strain>
    </source>
</reference>
<evidence type="ECO:0000313" key="2">
    <source>
        <dbReference type="EMBL" id="PON31159.1"/>
    </source>
</evidence>
<dbReference type="InterPro" id="IPR052343">
    <property type="entry name" value="Retrotransposon-Effector_Assoc"/>
</dbReference>
<feature type="transmembrane region" description="Helical" evidence="1">
    <location>
        <begin position="20"/>
        <end position="37"/>
    </location>
</feature>
<protein>
    <recommendedName>
        <fullName evidence="4">Reverse transcriptase domain containing protein</fullName>
    </recommendedName>
</protein>
<dbReference type="PANTHER" id="PTHR46890:SF48">
    <property type="entry name" value="RNA-DIRECTED DNA POLYMERASE"/>
    <property type="match status" value="1"/>
</dbReference>
<accession>A0A2P5A3V4</accession>
<evidence type="ECO:0008006" key="4">
    <source>
        <dbReference type="Google" id="ProtNLM"/>
    </source>
</evidence>
<dbReference type="OrthoDB" id="1748983at2759"/>
<name>A0A2P5A3V4_PARAD</name>
<dbReference type="EMBL" id="JXTB01001485">
    <property type="protein sequence ID" value="PON31159.1"/>
    <property type="molecule type" value="Genomic_DNA"/>
</dbReference>
<comment type="caution">
    <text evidence="2">The sequence shown here is derived from an EMBL/GenBank/DDBJ whole genome shotgun (WGS) entry which is preliminary data.</text>
</comment>
<gene>
    <name evidence="2" type="ORF">PanWU01x14_372090</name>
</gene>
<keyword evidence="1" id="KW-0812">Transmembrane</keyword>
<keyword evidence="1" id="KW-1133">Transmembrane helix</keyword>
<sequence length="109" mass="12551">MGSLKASGLDGLSILFYKHYWLIVVSYFVETIRNFFLTGHINRTLNMPNMVLIPKVEQPTFINQFCPISFCNVTYKVISKMVANRLKPLLTNLICPTQVVFVRPKQINL</sequence>
<proteinExistence type="predicted"/>